<keyword evidence="3" id="KW-1185">Reference proteome</keyword>
<dbReference type="InterPro" id="IPR053220">
    <property type="entry name" value="Nematode_rcpt-like_serp_H"/>
</dbReference>
<proteinExistence type="predicted"/>
<evidence type="ECO:0000313" key="3">
    <source>
        <dbReference type="Proteomes" id="UP001432027"/>
    </source>
</evidence>
<dbReference type="Pfam" id="PF10318">
    <property type="entry name" value="7TM_GPCR_Srh"/>
    <property type="match status" value="1"/>
</dbReference>
<dbReference type="PANTHER" id="PTHR22941:SF26">
    <property type="entry name" value="SERPENTINE RECEPTOR, CLASS H"/>
    <property type="match status" value="1"/>
</dbReference>
<dbReference type="Proteomes" id="UP001432027">
    <property type="component" value="Unassembled WGS sequence"/>
</dbReference>
<dbReference type="PANTHER" id="PTHR22941">
    <property type="entry name" value="SERPENTINE RECEPTOR"/>
    <property type="match status" value="1"/>
</dbReference>
<organism evidence="2 3">
    <name type="scientific">Pristionchus entomophagus</name>
    <dbReference type="NCBI Taxonomy" id="358040"/>
    <lineage>
        <taxon>Eukaryota</taxon>
        <taxon>Metazoa</taxon>
        <taxon>Ecdysozoa</taxon>
        <taxon>Nematoda</taxon>
        <taxon>Chromadorea</taxon>
        <taxon>Rhabditida</taxon>
        <taxon>Rhabditina</taxon>
        <taxon>Diplogasteromorpha</taxon>
        <taxon>Diplogasteroidea</taxon>
        <taxon>Neodiplogasteridae</taxon>
        <taxon>Pristionchus</taxon>
    </lineage>
</organism>
<feature type="transmembrane region" description="Helical" evidence="1">
    <location>
        <begin position="15"/>
        <end position="39"/>
    </location>
</feature>
<keyword evidence="1" id="KW-0472">Membrane</keyword>
<dbReference type="AlphaFoldDB" id="A0AAV5TI94"/>
<keyword evidence="1" id="KW-1133">Transmembrane helix</keyword>
<evidence type="ECO:0000313" key="2">
    <source>
        <dbReference type="EMBL" id="GMS93948.1"/>
    </source>
</evidence>
<comment type="caution">
    <text evidence="2">The sequence shown here is derived from an EMBL/GenBank/DDBJ whole genome shotgun (WGS) entry which is preliminary data.</text>
</comment>
<reference evidence="2" key="1">
    <citation type="submission" date="2023-10" db="EMBL/GenBank/DDBJ databases">
        <title>Genome assembly of Pristionchus species.</title>
        <authorList>
            <person name="Yoshida K."/>
            <person name="Sommer R.J."/>
        </authorList>
    </citation>
    <scope>NUCLEOTIDE SEQUENCE</scope>
    <source>
        <strain evidence="2">RS0144</strain>
    </source>
</reference>
<gene>
    <name evidence="2" type="ORF">PENTCL1PPCAC_16123</name>
</gene>
<dbReference type="InterPro" id="IPR019422">
    <property type="entry name" value="7TM_GPCR_serpentine_rcpt_Srh"/>
</dbReference>
<protein>
    <recommendedName>
        <fullName evidence="4">G protein-coupled receptor</fullName>
    </recommendedName>
</protein>
<accession>A0AAV5TI94</accession>
<keyword evidence="1" id="KW-0812">Transmembrane</keyword>
<evidence type="ECO:0000256" key="1">
    <source>
        <dbReference type="SAM" id="Phobius"/>
    </source>
</evidence>
<name>A0AAV5TI94_9BILA</name>
<sequence length="168" mass="19247">MLPQRVFVSLDAQSVIFIVQKVVFVFSMTLNCIALICLFKQTPPHQSMLRNYLILTQIWMIIADVVYDISLDGVPLFLIVGGYCCGWLCTTGIPIPYIVVFKCILLSNIGVSILIYVIYRQQAILFDSRPFKMNIVTDNKHDNSHCTYIYVLLSLLFICSKTNRLRVQ</sequence>
<evidence type="ECO:0008006" key="4">
    <source>
        <dbReference type="Google" id="ProtNLM"/>
    </source>
</evidence>
<dbReference type="EMBL" id="BTSX01000004">
    <property type="protein sequence ID" value="GMS93948.1"/>
    <property type="molecule type" value="Genomic_DNA"/>
</dbReference>
<feature type="transmembrane region" description="Helical" evidence="1">
    <location>
        <begin position="97"/>
        <end position="119"/>
    </location>
</feature>